<protein>
    <submittedName>
        <fullName evidence="1">Uncharacterized protein</fullName>
    </submittedName>
</protein>
<name>V8FUQ3_9BURK</name>
<evidence type="ECO:0000313" key="1">
    <source>
        <dbReference type="EMBL" id="ETD67611.1"/>
    </source>
</evidence>
<proteinExistence type="predicted"/>
<dbReference type="InterPro" id="IPR046556">
    <property type="entry name" value="DUF6710"/>
</dbReference>
<comment type="caution">
    <text evidence="1">The sequence shown here is derived from an EMBL/GenBank/DDBJ whole genome shotgun (WGS) entry which is preliminary data.</text>
</comment>
<dbReference type="OrthoDB" id="1777863at2"/>
<reference evidence="1 2" key="1">
    <citation type="submission" date="2013-11" db="EMBL/GenBank/DDBJ databases">
        <title>Genomic analysis of Pelistega sp. HM-7.</title>
        <authorList>
            <person name="Kumbhare S.V."/>
            <person name="Shetty S.A."/>
            <person name="Sharma O."/>
            <person name="Dhotre D.P."/>
        </authorList>
    </citation>
    <scope>NUCLEOTIDE SEQUENCE [LARGE SCALE GENOMIC DNA]</scope>
    <source>
        <strain evidence="1 2">HM-7</strain>
    </source>
</reference>
<gene>
    <name evidence="1" type="ORF">V757_11085</name>
</gene>
<dbReference type="Pfam" id="PF20457">
    <property type="entry name" value="DUF6710"/>
    <property type="match status" value="1"/>
</dbReference>
<dbReference type="EMBL" id="AYSV01000117">
    <property type="protein sequence ID" value="ETD67611.1"/>
    <property type="molecule type" value="Genomic_DNA"/>
</dbReference>
<accession>V8FUQ3</accession>
<dbReference type="Proteomes" id="UP000018766">
    <property type="component" value="Unassembled WGS sequence"/>
</dbReference>
<keyword evidence="2" id="KW-1185">Reference proteome</keyword>
<organism evidence="1 2">
    <name type="scientific">Pelistega indica</name>
    <dbReference type="NCBI Taxonomy" id="1414851"/>
    <lineage>
        <taxon>Bacteria</taxon>
        <taxon>Pseudomonadati</taxon>
        <taxon>Pseudomonadota</taxon>
        <taxon>Betaproteobacteria</taxon>
        <taxon>Burkholderiales</taxon>
        <taxon>Alcaligenaceae</taxon>
        <taxon>Pelistega</taxon>
    </lineage>
</organism>
<evidence type="ECO:0000313" key="2">
    <source>
        <dbReference type="Proteomes" id="UP000018766"/>
    </source>
</evidence>
<sequence length="227" mass="26269">MSILKNIWDQLSSHNQNEEQAFHSFMAHVQKASSYYKKEPKRHHALEDLIRIILKPIQCKHIAHSYTVQPHFAIKAIEVSDFFPFCLPDTTLHAYHKDLHGVLHLRRDIVFPTTWHPSSLISSLALIQDTQNNFEQSTNHLVTLLLPFRIGFVTNGNHSIAQGILKGNGVIQPSSVIDVHNLLPKITFDGRYWLKNENGNVLGQPRYKEFGWVWEAYKCFYPVDFQT</sequence>
<dbReference type="AlphaFoldDB" id="V8FUQ3"/>
<dbReference type="RefSeq" id="WP_023952743.1">
    <property type="nucleotide sequence ID" value="NZ_AYSV01000117.1"/>
</dbReference>